<gene>
    <name evidence="1" type="ORF">HPB50_022826</name>
</gene>
<accession>A0ACB7TPE9</accession>
<evidence type="ECO:0000313" key="2">
    <source>
        <dbReference type="Proteomes" id="UP000821845"/>
    </source>
</evidence>
<proteinExistence type="predicted"/>
<sequence length="204" mass="22934">MAAFTERELRVALLDSSGLTESNTQGDLTRTNLLKNVFTMSTACQDRVVKYAQIRQVTLRGKKIEIQAYIAPPDQAIQGIIYRAYNGESPREILRELRRSNPLVPIMQARDMSHTSKSVLICFVSDRLPESVKFFGSVFGVYPFGLRIAGIQQKVMTPSPQILSTVQNPTSPRQRTVHREKNVCVTTVPKVQTHQSKLSQSTLK</sequence>
<organism evidence="1 2">
    <name type="scientific">Hyalomma asiaticum</name>
    <name type="common">Tick</name>
    <dbReference type="NCBI Taxonomy" id="266040"/>
    <lineage>
        <taxon>Eukaryota</taxon>
        <taxon>Metazoa</taxon>
        <taxon>Ecdysozoa</taxon>
        <taxon>Arthropoda</taxon>
        <taxon>Chelicerata</taxon>
        <taxon>Arachnida</taxon>
        <taxon>Acari</taxon>
        <taxon>Parasitiformes</taxon>
        <taxon>Ixodida</taxon>
        <taxon>Ixodoidea</taxon>
        <taxon>Ixodidae</taxon>
        <taxon>Hyalomminae</taxon>
        <taxon>Hyalomma</taxon>
    </lineage>
</organism>
<name>A0ACB7TPE9_HYAAI</name>
<dbReference type="Proteomes" id="UP000821845">
    <property type="component" value="Chromosome 1"/>
</dbReference>
<protein>
    <submittedName>
        <fullName evidence="1">Uncharacterized protein</fullName>
    </submittedName>
</protein>
<evidence type="ECO:0000313" key="1">
    <source>
        <dbReference type="EMBL" id="KAH6948101.1"/>
    </source>
</evidence>
<keyword evidence="2" id="KW-1185">Reference proteome</keyword>
<dbReference type="EMBL" id="CM023481">
    <property type="protein sequence ID" value="KAH6948101.1"/>
    <property type="molecule type" value="Genomic_DNA"/>
</dbReference>
<comment type="caution">
    <text evidence="1">The sequence shown here is derived from an EMBL/GenBank/DDBJ whole genome shotgun (WGS) entry which is preliminary data.</text>
</comment>
<reference evidence="1" key="1">
    <citation type="submission" date="2020-05" db="EMBL/GenBank/DDBJ databases">
        <title>Large-scale comparative analyses of tick genomes elucidate their genetic diversity and vector capacities.</title>
        <authorList>
            <person name="Jia N."/>
            <person name="Wang J."/>
            <person name="Shi W."/>
            <person name="Du L."/>
            <person name="Sun Y."/>
            <person name="Zhan W."/>
            <person name="Jiang J."/>
            <person name="Wang Q."/>
            <person name="Zhang B."/>
            <person name="Ji P."/>
            <person name="Sakyi L.B."/>
            <person name="Cui X."/>
            <person name="Yuan T."/>
            <person name="Jiang B."/>
            <person name="Yang W."/>
            <person name="Lam T.T.-Y."/>
            <person name="Chang Q."/>
            <person name="Ding S."/>
            <person name="Wang X."/>
            <person name="Zhu J."/>
            <person name="Ruan X."/>
            <person name="Zhao L."/>
            <person name="Wei J."/>
            <person name="Que T."/>
            <person name="Du C."/>
            <person name="Cheng J."/>
            <person name="Dai P."/>
            <person name="Han X."/>
            <person name="Huang E."/>
            <person name="Gao Y."/>
            <person name="Liu J."/>
            <person name="Shao H."/>
            <person name="Ye R."/>
            <person name="Li L."/>
            <person name="Wei W."/>
            <person name="Wang X."/>
            <person name="Wang C."/>
            <person name="Yang T."/>
            <person name="Huo Q."/>
            <person name="Li W."/>
            <person name="Guo W."/>
            <person name="Chen H."/>
            <person name="Zhou L."/>
            <person name="Ni X."/>
            <person name="Tian J."/>
            <person name="Zhou Y."/>
            <person name="Sheng Y."/>
            <person name="Liu T."/>
            <person name="Pan Y."/>
            <person name="Xia L."/>
            <person name="Li J."/>
            <person name="Zhao F."/>
            <person name="Cao W."/>
        </authorList>
    </citation>
    <scope>NUCLEOTIDE SEQUENCE</scope>
    <source>
        <strain evidence="1">Hyas-2018</strain>
    </source>
</reference>